<organism evidence="2 3">
    <name type="scientific">Streptomyces actuosus</name>
    <dbReference type="NCBI Taxonomy" id="1885"/>
    <lineage>
        <taxon>Bacteria</taxon>
        <taxon>Bacillati</taxon>
        <taxon>Actinomycetota</taxon>
        <taxon>Actinomycetes</taxon>
        <taxon>Kitasatosporales</taxon>
        <taxon>Streptomycetaceae</taxon>
        <taxon>Streptomyces</taxon>
    </lineage>
</organism>
<dbReference type="Proteomes" id="UP000247634">
    <property type="component" value="Chromosome"/>
</dbReference>
<keyword evidence="3" id="KW-1185">Reference proteome</keyword>
<gene>
    <name evidence="2" type="ORF">DMT42_25045</name>
</gene>
<sequence length="62" mass="6751">MLRSASSSSVTRGVPGPGQLRKLTPLYVTKAVRCGRYGRDNEHPCHGNRRPAGVESCLGREK</sequence>
<feature type="region of interest" description="Disordered" evidence="1">
    <location>
        <begin position="1"/>
        <end position="22"/>
    </location>
</feature>
<feature type="compositionally biased region" description="Polar residues" evidence="1">
    <location>
        <begin position="1"/>
        <end position="11"/>
    </location>
</feature>
<reference evidence="2 3" key="1">
    <citation type="submission" date="2018-06" db="EMBL/GenBank/DDBJ databases">
        <title>The complete genome sequence of a nosiheptide producer Streptomyces actuosus ATCC 25421: deducing the ability of producing a new class III lantibiotics.</title>
        <authorList>
            <person name="Liu W."/>
            <person name="Sun F."/>
            <person name="Hu Y."/>
        </authorList>
    </citation>
    <scope>NUCLEOTIDE SEQUENCE [LARGE SCALE GENOMIC DNA]</scope>
    <source>
        <strain evidence="2 3">ATCC 25421</strain>
    </source>
</reference>
<dbReference type="KEGG" id="sact:DMT42_25045"/>
<accession>A0A2U9P692</accession>
<evidence type="ECO:0000313" key="3">
    <source>
        <dbReference type="Proteomes" id="UP000247634"/>
    </source>
</evidence>
<evidence type="ECO:0000256" key="1">
    <source>
        <dbReference type="SAM" id="MobiDB-lite"/>
    </source>
</evidence>
<protein>
    <submittedName>
        <fullName evidence="2">Uncharacterized protein</fullName>
    </submittedName>
</protein>
<name>A0A2U9P692_STRAS</name>
<evidence type="ECO:0000313" key="2">
    <source>
        <dbReference type="EMBL" id="AWT45226.1"/>
    </source>
</evidence>
<dbReference type="EMBL" id="CP029788">
    <property type="protein sequence ID" value="AWT45226.1"/>
    <property type="molecule type" value="Genomic_DNA"/>
</dbReference>
<proteinExistence type="predicted"/>
<feature type="region of interest" description="Disordered" evidence="1">
    <location>
        <begin position="38"/>
        <end position="62"/>
    </location>
</feature>
<dbReference type="AlphaFoldDB" id="A0A2U9P692"/>